<dbReference type="EMBL" id="BK015206">
    <property type="protein sequence ID" value="DAD95896.1"/>
    <property type="molecule type" value="Genomic_DNA"/>
</dbReference>
<protein>
    <submittedName>
        <fullName evidence="1">DNA packaging protein gp3</fullName>
    </submittedName>
</protein>
<accession>A0A8S5NNV1</accession>
<dbReference type="Gene3D" id="1.10.132.80">
    <property type="match status" value="1"/>
</dbReference>
<dbReference type="Pfam" id="PF16677">
    <property type="entry name" value="GP3_package"/>
    <property type="match status" value="1"/>
</dbReference>
<reference evidence="1" key="1">
    <citation type="journal article" date="2021" name="Proc. Natl. Acad. Sci. U.S.A.">
        <title>A Catalog of Tens of Thousands of Viruses from Human Metagenomes Reveals Hidden Associations with Chronic Diseases.</title>
        <authorList>
            <person name="Tisza M.J."/>
            <person name="Buck C.B."/>
        </authorList>
    </citation>
    <scope>NUCLEOTIDE SEQUENCE</scope>
    <source>
        <strain evidence="1">CtGMq5</strain>
    </source>
</reference>
<name>A0A8S5NNV1_9CAUD</name>
<organism evidence="1">
    <name type="scientific">Siphoviridae sp. ctGMq5</name>
    <dbReference type="NCBI Taxonomy" id="2826220"/>
    <lineage>
        <taxon>Viruses</taxon>
        <taxon>Duplodnaviria</taxon>
        <taxon>Heunggongvirae</taxon>
        <taxon>Uroviricota</taxon>
        <taxon>Caudoviricetes</taxon>
    </lineage>
</organism>
<proteinExistence type="predicted"/>
<dbReference type="InterPro" id="IPR032066">
    <property type="entry name" value="GP3_package"/>
</dbReference>
<sequence length="164" mass="18361">MAAQKKNPGGRPPKYTDPEELKAKIEEYFKMCEGELLRNADSDPVLDRFQQPIFLNRKQPTSAGLARALGFGSRKSLFDYKGKKQFEGIIKNAMLYLEEKTEERLFDKDGANGAKFSLQNNFRWRDGNKDDAEKAPSVTIINDIPRTVPVKAVPDGESSDGSSS</sequence>
<evidence type="ECO:0000313" key="1">
    <source>
        <dbReference type="EMBL" id="DAD95896.1"/>
    </source>
</evidence>